<dbReference type="Gene3D" id="3.40.50.300">
    <property type="entry name" value="P-loop containing nucleotide triphosphate hydrolases"/>
    <property type="match status" value="1"/>
</dbReference>
<organism evidence="2 3">
    <name type="scientific">Rugamonas aquatica</name>
    <dbReference type="NCBI Taxonomy" id="2743357"/>
    <lineage>
        <taxon>Bacteria</taxon>
        <taxon>Pseudomonadati</taxon>
        <taxon>Pseudomonadota</taxon>
        <taxon>Betaproteobacteria</taxon>
        <taxon>Burkholderiales</taxon>
        <taxon>Oxalobacteraceae</taxon>
        <taxon>Telluria group</taxon>
        <taxon>Rugamonas</taxon>
    </lineage>
</organism>
<protein>
    <submittedName>
        <fullName evidence="2">AAA family ATPase</fullName>
    </submittedName>
</protein>
<evidence type="ECO:0000259" key="1">
    <source>
        <dbReference type="Pfam" id="PF13614"/>
    </source>
</evidence>
<accession>A0A6A7N6X2</accession>
<dbReference type="SUPFAM" id="SSF52540">
    <property type="entry name" value="P-loop containing nucleoside triphosphate hydrolases"/>
    <property type="match status" value="1"/>
</dbReference>
<keyword evidence="3" id="KW-1185">Reference proteome</keyword>
<feature type="domain" description="AAA" evidence="1">
    <location>
        <begin position="113"/>
        <end position="290"/>
    </location>
</feature>
<dbReference type="PANTHER" id="PTHR13696">
    <property type="entry name" value="P-LOOP CONTAINING NUCLEOSIDE TRIPHOSPHATE HYDROLASE"/>
    <property type="match status" value="1"/>
</dbReference>
<dbReference type="InterPro" id="IPR050678">
    <property type="entry name" value="DNA_Partitioning_ATPase"/>
</dbReference>
<dbReference type="InterPro" id="IPR027417">
    <property type="entry name" value="P-loop_NTPase"/>
</dbReference>
<dbReference type="AlphaFoldDB" id="A0A6A7N6X2"/>
<comment type="caution">
    <text evidence="2">The sequence shown here is derived from an EMBL/GenBank/DDBJ whole genome shotgun (WGS) entry which is preliminary data.</text>
</comment>
<evidence type="ECO:0000313" key="2">
    <source>
        <dbReference type="EMBL" id="MQA40681.1"/>
    </source>
</evidence>
<dbReference type="InterPro" id="IPR025669">
    <property type="entry name" value="AAA_dom"/>
</dbReference>
<evidence type="ECO:0000313" key="3">
    <source>
        <dbReference type="Proteomes" id="UP000440498"/>
    </source>
</evidence>
<dbReference type="Proteomes" id="UP000440498">
    <property type="component" value="Unassembled WGS sequence"/>
</dbReference>
<dbReference type="RefSeq" id="WP_152839976.1">
    <property type="nucleotide sequence ID" value="NZ_WHUG01000009.1"/>
</dbReference>
<proteinExistence type="predicted"/>
<dbReference type="Pfam" id="PF13614">
    <property type="entry name" value="AAA_31"/>
    <property type="match status" value="1"/>
</dbReference>
<dbReference type="EMBL" id="WHUG01000009">
    <property type="protein sequence ID" value="MQA40681.1"/>
    <property type="molecule type" value="Genomic_DNA"/>
</dbReference>
<gene>
    <name evidence="2" type="ORF">GEV02_21240</name>
</gene>
<dbReference type="CDD" id="cd02042">
    <property type="entry name" value="ParAB_family"/>
    <property type="match status" value="1"/>
</dbReference>
<name>A0A6A7N6X2_9BURK</name>
<dbReference type="PANTHER" id="PTHR13696:SF52">
    <property type="entry name" value="PARA FAMILY PROTEIN CT_582"/>
    <property type="match status" value="1"/>
</dbReference>
<sequence length="398" mass="44098">MSVSRILPARNIVDVDGLIRIADRAEATLAQLRQDLIKPQPTKSAPMISGSRLAQLCGMERTQLNHLCSKGIIKPGQTKGNGRKRMFTLAEARDIVQQVGKFKPRPMGVLGMVLACGNFKGGVGKTTVTVAVAQGLSLLGYSVCLVDLDPQASSTTLMGWVPDAEVLEDMTVMPVVYGDETDLMYAAKPSYWDGIDLIPSSPDLFGADYYLPNKQAGDPSFRFWEVLDVALPKLREKYDVIIIDTPPTLSYLALASFMASDGMIIPLPPETLDYASSTQFFRQFSELFKSMRDGKSVEKKFEFIKILLSKVKSSVSMTDAVKSWIKQTYPEILGTAEVPDTDLVKNAYAEFKTIYDLESYDGSQRTYDRALEAFDAVVAEIEVEVQNCWAHREQELAK</sequence>
<reference evidence="2 3" key="1">
    <citation type="submission" date="2019-10" db="EMBL/GenBank/DDBJ databases">
        <title>Two novel species isolated from a subtropical stream in China.</title>
        <authorList>
            <person name="Lu H."/>
        </authorList>
    </citation>
    <scope>NUCLEOTIDE SEQUENCE [LARGE SCALE GENOMIC DNA]</scope>
    <source>
        <strain evidence="2 3">FT29W</strain>
    </source>
</reference>